<dbReference type="GO" id="GO:0005856">
    <property type="term" value="C:cytoskeleton"/>
    <property type="evidence" value="ECO:0007669"/>
    <property type="project" value="UniProtKB-SubCell"/>
</dbReference>
<dbReference type="InterPro" id="IPR036534">
    <property type="entry name" value="GAR_dom_sf"/>
</dbReference>
<comment type="caution">
    <text evidence="8">The sequence shown here is derived from an EMBL/GenBank/DDBJ whole genome shotgun (WGS) entry which is preliminary data.</text>
</comment>
<dbReference type="InterPro" id="IPR001715">
    <property type="entry name" value="CH_dom"/>
</dbReference>
<reference evidence="8 9" key="1">
    <citation type="journal article" date="2024" name="bioRxiv">
        <title>A reference genome for Trichogramma kaykai: A tiny desert-dwelling parasitoid wasp with competing sex-ratio distorters.</title>
        <authorList>
            <person name="Culotta J."/>
            <person name="Lindsey A.R."/>
        </authorList>
    </citation>
    <scope>NUCLEOTIDE SEQUENCE [LARGE SCALE GENOMIC DNA]</scope>
    <source>
        <strain evidence="8 9">KSX58</strain>
    </source>
</reference>
<comment type="similarity">
    <text evidence="4">Belongs to the GAS2 family.</text>
</comment>
<dbReference type="Pfam" id="PF00307">
    <property type="entry name" value="CH"/>
    <property type="match status" value="1"/>
</dbReference>
<accession>A0ABD2W718</accession>
<evidence type="ECO:0000256" key="2">
    <source>
        <dbReference type="ARBA" id="ARBA00022490"/>
    </source>
</evidence>
<feature type="domain" description="GAR" evidence="7">
    <location>
        <begin position="327"/>
        <end position="409"/>
    </location>
</feature>
<dbReference type="InterPro" id="IPR036872">
    <property type="entry name" value="CH_dom_sf"/>
</dbReference>
<evidence type="ECO:0000256" key="1">
    <source>
        <dbReference type="ARBA" id="ARBA00004245"/>
    </source>
</evidence>
<evidence type="ECO:0000313" key="9">
    <source>
        <dbReference type="Proteomes" id="UP001627154"/>
    </source>
</evidence>
<feature type="compositionally biased region" description="Basic and acidic residues" evidence="5">
    <location>
        <begin position="260"/>
        <end position="279"/>
    </location>
</feature>
<feature type="compositionally biased region" description="Low complexity" evidence="5">
    <location>
        <begin position="17"/>
        <end position="26"/>
    </location>
</feature>
<dbReference type="SMART" id="SM00033">
    <property type="entry name" value="CH"/>
    <property type="match status" value="1"/>
</dbReference>
<dbReference type="Proteomes" id="UP001627154">
    <property type="component" value="Unassembled WGS sequence"/>
</dbReference>
<dbReference type="EMBL" id="JBJJXI010000124">
    <property type="protein sequence ID" value="KAL3388897.1"/>
    <property type="molecule type" value="Genomic_DNA"/>
</dbReference>
<feature type="domain" description="Calponin-homology (CH)" evidence="6">
    <location>
        <begin position="60"/>
        <end position="184"/>
    </location>
</feature>
<dbReference type="PROSITE" id="PS51460">
    <property type="entry name" value="GAR"/>
    <property type="match status" value="1"/>
</dbReference>
<evidence type="ECO:0000313" key="8">
    <source>
        <dbReference type="EMBL" id="KAL3388897.1"/>
    </source>
</evidence>
<dbReference type="AlphaFoldDB" id="A0ABD2W718"/>
<evidence type="ECO:0000259" key="6">
    <source>
        <dbReference type="PROSITE" id="PS50021"/>
    </source>
</evidence>
<gene>
    <name evidence="8" type="ORF">TKK_015864</name>
</gene>
<dbReference type="CDD" id="cd21204">
    <property type="entry name" value="CH_GAS2-like"/>
    <property type="match status" value="1"/>
</dbReference>
<dbReference type="SUPFAM" id="SSF47576">
    <property type="entry name" value="Calponin-homology domain, CH-domain"/>
    <property type="match status" value="1"/>
</dbReference>
<dbReference type="Gene3D" id="1.10.418.10">
    <property type="entry name" value="Calponin-like domain"/>
    <property type="match status" value="1"/>
</dbReference>
<keyword evidence="9" id="KW-1185">Reference proteome</keyword>
<name>A0ABD2W718_9HYME</name>
<keyword evidence="2" id="KW-0963">Cytoplasm</keyword>
<dbReference type="Gene3D" id="3.30.920.20">
    <property type="entry name" value="Gas2-like domain"/>
    <property type="match status" value="1"/>
</dbReference>
<keyword evidence="3" id="KW-0206">Cytoskeleton</keyword>
<evidence type="ECO:0000256" key="3">
    <source>
        <dbReference type="ARBA" id="ARBA00023212"/>
    </source>
</evidence>
<dbReference type="SMART" id="SM00243">
    <property type="entry name" value="GAS2"/>
    <property type="match status" value="1"/>
</dbReference>
<dbReference type="Pfam" id="PF02187">
    <property type="entry name" value="GAS2"/>
    <property type="match status" value="1"/>
</dbReference>
<sequence length="432" mass="48849">MSYANRFPPNKNTRYRSSWGPSSSSPAYHEVKVPQPSDEEEKYAEIYQESLLSAQARQLVPLQEDLADWINKMLNIDQLTVDNFFETLDNGALLCRLARHIQGKAQEAVESGRASAPIPTIRPRCWEQAARGSFFSRDNMENFIQFCRRLGVHNNLLFESNDLVLHNHKRHVVLCLLEVVRLSSRNFQLEPSDLVQLETEIEAEQELELHCLSDSGISHSSLVSWQYPEEPTSPTDECPDKMKHSSSAVEMSTVDNSWLDDSRRTPPPVEHESELRRSVSDNGPRAGSDGVPSDTTEDDWSRGSADDPDEVLSPSSSPSPSASDVPDHMGPITELDRRVRRATEEVQKSCHCLTGKCSKLKVRKVGEGRYHIAGRNVFIRLLKGRHMMVRVGGGWDTLEHFLSRHDPCQKCRGSIFKGIPKQRIIRQVLSAR</sequence>
<organism evidence="8 9">
    <name type="scientific">Trichogramma kaykai</name>
    <dbReference type="NCBI Taxonomy" id="54128"/>
    <lineage>
        <taxon>Eukaryota</taxon>
        <taxon>Metazoa</taxon>
        <taxon>Ecdysozoa</taxon>
        <taxon>Arthropoda</taxon>
        <taxon>Hexapoda</taxon>
        <taxon>Insecta</taxon>
        <taxon>Pterygota</taxon>
        <taxon>Neoptera</taxon>
        <taxon>Endopterygota</taxon>
        <taxon>Hymenoptera</taxon>
        <taxon>Apocrita</taxon>
        <taxon>Proctotrupomorpha</taxon>
        <taxon>Chalcidoidea</taxon>
        <taxon>Trichogrammatidae</taxon>
        <taxon>Trichogramma</taxon>
    </lineage>
</organism>
<dbReference type="PANTHER" id="PTHR46756">
    <property type="entry name" value="TRANSGELIN"/>
    <property type="match status" value="1"/>
</dbReference>
<evidence type="ECO:0008006" key="10">
    <source>
        <dbReference type="Google" id="ProtNLM"/>
    </source>
</evidence>
<protein>
    <recommendedName>
        <fullName evidence="10">GAR domain-containing protein</fullName>
    </recommendedName>
</protein>
<dbReference type="PANTHER" id="PTHR46756:SF13">
    <property type="entry name" value="GROWTH ARREST-SPECIFIC PROTEIN 2"/>
    <property type="match status" value="1"/>
</dbReference>
<feature type="compositionally biased region" description="Low complexity" evidence="5">
    <location>
        <begin position="311"/>
        <end position="324"/>
    </location>
</feature>
<feature type="region of interest" description="Disordered" evidence="5">
    <location>
        <begin position="226"/>
        <end position="330"/>
    </location>
</feature>
<dbReference type="PROSITE" id="PS50021">
    <property type="entry name" value="CH"/>
    <property type="match status" value="1"/>
</dbReference>
<proteinExistence type="inferred from homology"/>
<feature type="region of interest" description="Disordered" evidence="5">
    <location>
        <begin position="1"/>
        <end position="37"/>
    </location>
</feature>
<evidence type="ECO:0000259" key="7">
    <source>
        <dbReference type="PROSITE" id="PS51460"/>
    </source>
</evidence>
<dbReference type="InterPro" id="IPR003108">
    <property type="entry name" value="GAR_dom"/>
</dbReference>
<comment type="subcellular location">
    <subcellularLocation>
        <location evidence="1">Cytoplasm</location>
        <location evidence="1">Cytoskeleton</location>
    </subcellularLocation>
</comment>
<evidence type="ECO:0000256" key="4">
    <source>
        <dbReference type="ARBA" id="ARBA00038441"/>
    </source>
</evidence>
<feature type="compositionally biased region" description="Polar residues" evidence="5">
    <location>
        <begin position="245"/>
        <end position="256"/>
    </location>
</feature>
<evidence type="ECO:0000256" key="5">
    <source>
        <dbReference type="SAM" id="MobiDB-lite"/>
    </source>
</evidence>
<dbReference type="SUPFAM" id="SSF143575">
    <property type="entry name" value="GAS2 domain-like"/>
    <property type="match status" value="1"/>
</dbReference>